<evidence type="ECO:0000313" key="3">
    <source>
        <dbReference type="EMBL" id="HJA79324.1"/>
    </source>
</evidence>
<organism evidence="3 4">
    <name type="scientific">Candidatus Desulfovibrio intestinavium</name>
    <dbReference type="NCBI Taxonomy" id="2838534"/>
    <lineage>
        <taxon>Bacteria</taxon>
        <taxon>Pseudomonadati</taxon>
        <taxon>Thermodesulfobacteriota</taxon>
        <taxon>Desulfovibrionia</taxon>
        <taxon>Desulfovibrionales</taxon>
        <taxon>Desulfovibrionaceae</taxon>
        <taxon>Desulfovibrio</taxon>
    </lineage>
</organism>
<dbReference type="InterPro" id="IPR055259">
    <property type="entry name" value="YkvP/CgeB_Glyco_trans-like"/>
</dbReference>
<accession>A0A9D2HP46</accession>
<name>A0A9D2HP46_9BACT</name>
<evidence type="ECO:0000259" key="1">
    <source>
        <dbReference type="Pfam" id="PF12996"/>
    </source>
</evidence>
<keyword evidence="3" id="KW-0808">Transferase</keyword>
<keyword evidence="3" id="KW-0328">Glycosyltransferase</keyword>
<dbReference type="GO" id="GO:0016757">
    <property type="term" value="F:glycosyltransferase activity"/>
    <property type="evidence" value="ECO:0007669"/>
    <property type="project" value="UniProtKB-KW"/>
</dbReference>
<dbReference type="Proteomes" id="UP000823821">
    <property type="component" value="Unassembled WGS sequence"/>
</dbReference>
<feature type="domain" description="Spore protein YkvP N-terminal" evidence="1">
    <location>
        <begin position="246"/>
        <end position="322"/>
    </location>
</feature>
<dbReference type="EMBL" id="DWZD01000040">
    <property type="protein sequence ID" value="HJA79324.1"/>
    <property type="molecule type" value="Genomic_DNA"/>
</dbReference>
<dbReference type="Pfam" id="PF12996">
    <property type="entry name" value="DUF3880"/>
    <property type="match status" value="1"/>
</dbReference>
<dbReference type="InterPro" id="IPR024542">
    <property type="entry name" value="YkvP_N"/>
</dbReference>
<gene>
    <name evidence="3" type="ORF">H9784_07150</name>
</gene>
<sequence>MLGEGGAQRELDALRPLFAAAGTGGAHTPSAPAPSGPDGLPVLLGCGMGHALRALLARLPGPLAVVEKETDIQRASGVLAALTPEQRERILLVDDADPAKALNRLSRWQAQQQGKRFLPIALPFYLRLDRAYYGYLREQLTASEQFDFWRRAVQPRFRGPTPRVLLLASKYFLIGEIIGACQALGIDYHLLQLEDDTLAQADFVQQLLHAVLTFRPDCCITLNHMGVDVEGVLMDLLARLQLPLASWFVDNPHLIIHLYSRCVSPWTALFTWDADNVDSLRAAGFRHVSYLPLGTDPRRFSPHAGQAPAAWRSEVSFVGNSMIHKVGARLKKGRFPRPLLLAFYRCAAAFMQSDTRSVADFLRKERPEVYAHYAALPDNEARLAYETAITWQATRLYRNGCVRELLPFSPLIVGDSGWNIEFRHDARKPRLLPPITYYTDLPRFYPCSTINFNCTSKQMKGAVNQRIFDVPASGAFVLTDWRPQMEALFDPGEMACYHDKEEIPHLVRHYLSHPREREAVADAGRRRVLRCHTWAHRLKDMLDEMRRIYATPAVDAPRTC</sequence>
<evidence type="ECO:0000313" key="4">
    <source>
        <dbReference type="Proteomes" id="UP000823821"/>
    </source>
</evidence>
<dbReference type="EC" id="2.4.-.-" evidence="3"/>
<dbReference type="Pfam" id="PF13524">
    <property type="entry name" value="Glyco_trans_1_2"/>
    <property type="match status" value="1"/>
</dbReference>
<evidence type="ECO:0000259" key="2">
    <source>
        <dbReference type="Pfam" id="PF13524"/>
    </source>
</evidence>
<reference evidence="3" key="1">
    <citation type="journal article" date="2021" name="PeerJ">
        <title>Extensive microbial diversity within the chicken gut microbiome revealed by metagenomics and culture.</title>
        <authorList>
            <person name="Gilroy R."/>
            <person name="Ravi A."/>
            <person name="Getino M."/>
            <person name="Pursley I."/>
            <person name="Horton D.L."/>
            <person name="Alikhan N.F."/>
            <person name="Baker D."/>
            <person name="Gharbi K."/>
            <person name="Hall N."/>
            <person name="Watson M."/>
            <person name="Adriaenssens E.M."/>
            <person name="Foster-Nyarko E."/>
            <person name="Jarju S."/>
            <person name="Secka A."/>
            <person name="Antonio M."/>
            <person name="Oren A."/>
            <person name="Chaudhuri R.R."/>
            <person name="La Ragione R."/>
            <person name="Hildebrand F."/>
            <person name="Pallen M.J."/>
        </authorList>
    </citation>
    <scope>NUCLEOTIDE SEQUENCE</scope>
    <source>
        <strain evidence="3">5032</strain>
    </source>
</reference>
<protein>
    <submittedName>
        <fullName evidence="3">Glycosyltransferase</fullName>
        <ecNumber evidence="3">2.4.-.-</ecNumber>
    </submittedName>
</protein>
<dbReference type="AlphaFoldDB" id="A0A9D2HP46"/>
<reference evidence="3" key="2">
    <citation type="submission" date="2021-04" db="EMBL/GenBank/DDBJ databases">
        <authorList>
            <person name="Gilroy R."/>
        </authorList>
    </citation>
    <scope>NUCLEOTIDE SEQUENCE</scope>
    <source>
        <strain evidence="3">5032</strain>
    </source>
</reference>
<feature type="domain" description="Spore protein YkvP/CgeB glycosyl transferase-like" evidence="2">
    <location>
        <begin position="413"/>
        <end position="543"/>
    </location>
</feature>
<comment type="caution">
    <text evidence="3">The sequence shown here is derived from an EMBL/GenBank/DDBJ whole genome shotgun (WGS) entry which is preliminary data.</text>
</comment>
<proteinExistence type="predicted"/>